<comment type="caution">
    <text evidence="2">The sequence shown here is derived from an EMBL/GenBank/DDBJ whole genome shotgun (WGS) entry which is preliminary data.</text>
</comment>
<proteinExistence type="predicted"/>
<sequence>MVLEVGDDDITAVTGVGDDGDDEEVAGGSGDVVASGAPTHVSHYRNMKTKLEMDSNGRL</sequence>
<evidence type="ECO:0000313" key="2">
    <source>
        <dbReference type="EMBL" id="PVD38783.1"/>
    </source>
</evidence>
<reference evidence="2 3" key="1">
    <citation type="submission" date="2018-04" db="EMBL/GenBank/DDBJ databases">
        <title>The genome of golden apple snail Pomacea canaliculata provides insight into stress tolerance and invasive adaptation.</title>
        <authorList>
            <person name="Liu C."/>
            <person name="Liu B."/>
            <person name="Ren Y."/>
            <person name="Zhang Y."/>
            <person name="Wang H."/>
            <person name="Li S."/>
            <person name="Jiang F."/>
            <person name="Yin L."/>
            <person name="Zhang G."/>
            <person name="Qian W."/>
            <person name="Fan W."/>
        </authorList>
    </citation>
    <scope>NUCLEOTIDE SEQUENCE [LARGE SCALE GENOMIC DNA]</scope>
    <source>
        <strain evidence="2">SZHN2017</strain>
        <tissue evidence="2">Muscle</tissue>
    </source>
</reference>
<accession>A0A2T7PZD2</accession>
<evidence type="ECO:0000313" key="3">
    <source>
        <dbReference type="Proteomes" id="UP000245119"/>
    </source>
</evidence>
<evidence type="ECO:0000256" key="1">
    <source>
        <dbReference type="SAM" id="MobiDB-lite"/>
    </source>
</evidence>
<dbReference type="Proteomes" id="UP000245119">
    <property type="component" value="Linkage Group LG1"/>
</dbReference>
<dbReference type="AlphaFoldDB" id="A0A2T7PZD2"/>
<feature type="compositionally biased region" description="Acidic residues" evidence="1">
    <location>
        <begin position="1"/>
        <end position="10"/>
    </location>
</feature>
<dbReference type="EMBL" id="PZQS01000001">
    <property type="protein sequence ID" value="PVD38783.1"/>
    <property type="molecule type" value="Genomic_DNA"/>
</dbReference>
<gene>
    <name evidence="2" type="ORF">C0Q70_01406</name>
</gene>
<protein>
    <submittedName>
        <fullName evidence="2">Uncharacterized protein</fullName>
    </submittedName>
</protein>
<name>A0A2T7PZD2_POMCA</name>
<feature type="region of interest" description="Disordered" evidence="1">
    <location>
        <begin position="1"/>
        <end position="24"/>
    </location>
</feature>
<organism evidence="2 3">
    <name type="scientific">Pomacea canaliculata</name>
    <name type="common">Golden apple snail</name>
    <dbReference type="NCBI Taxonomy" id="400727"/>
    <lineage>
        <taxon>Eukaryota</taxon>
        <taxon>Metazoa</taxon>
        <taxon>Spiralia</taxon>
        <taxon>Lophotrochozoa</taxon>
        <taxon>Mollusca</taxon>
        <taxon>Gastropoda</taxon>
        <taxon>Caenogastropoda</taxon>
        <taxon>Architaenioglossa</taxon>
        <taxon>Ampullarioidea</taxon>
        <taxon>Ampullariidae</taxon>
        <taxon>Pomacea</taxon>
    </lineage>
</organism>
<keyword evidence="3" id="KW-1185">Reference proteome</keyword>